<feature type="transmembrane region" description="Helical" evidence="1">
    <location>
        <begin position="29"/>
        <end position="50"/>
    </location>
</feature>
<dbReference type="Proteomes" id="UP000321155">
    <property type="component" value="Unassembled WGS sequence"/>
</dbReference>
<evidence type="ECO:0000256" key="1">
    <source>
        <dbReference type="SAM" id="Phobius"/>
    </source>
</evidence>
<accession>A0ABQ0X241</accession>
<organism evidence="2 3">
    <name type="scientific">Kocuria flava</name>
    <dbReference type="NCBI Taxonomy" id="446860"/>
    <lineage>
        <taxon>Bacteria</taxon>
        <taxon>Bacillati</taxon>
        <taxon>Actinomycetota</taxon>
        <taxon>Actinomycetes</taxon>
        <taxon>Micrococcales</taxon>
        <taxon>Micrococcaceae</taxon>
        <taxon>Kocuria</taxon>
    </lineage>
</organism>
<reference evidence="2 3" key="1">
    <citation type="submission" date="2019-07" db="EMBL/GenBank/DDBJ databases">
        <title>Whole genome shotgun sequence of Kocuria flava NBRC 107626.</title>
        <authorList>
            <person name="Hosoyama A."/>
            <person name="Uohara A."/>
            <person name="Ohji S."/>
            <person name="Ichikawa N."/>
        </authorList>
    </citation>
    <scope>NUCLEOTIDE SEQUENCE [LARGE SCALE GENOMIC DNA]</scope>
    <source>
        <strain evidence="2 3">NBRC 107626</strain>
    </source>
</reference>
<evidence type="ECO:0000313" key="3">
    <source>
        <dbReference type="Proteomes" id="UP000321155"/>
    </source>
</evidence>
<proteinExistence type="predicted"/>
<keyword evidence="1" id="KW-1133">Transmembrane helix</keyword>
<dbReference type="EMBL" id="BJZR01000012">
    <property type="protein sequence ID" value="GEO91422.1"/>
    <property type="molecule type" value="Genomic_DNA"/>
</dbReference>
<keyword evidence="1" id="KW-0472">Membrane</keyword>
<feature type="transmembrane region" description="Helical" evidence="1">
    <location>
        <begin position="57"/>
        <end position="85"/>
    </location>
</feature>
<name>A0ABQ0X241_9MICC</name>
<gene>
    <name evidence="2" type="ORF">KFL01_07280</name>
</gene>
<keyword evidence="1" id="KW-0812">Transmembrane</keyword>
<comment type="caution">
    <text evidence="2">The sequence shown here is derived from an EMBL/GenBank/DDBJ whole genome shotgun (WGS) entry which is preliminary data.</text>
</comment>
<sequence length="94" mass="9936">MTVGDARPGALAGPVPRAHSVGMTRTSPWFVLAAVLAALFHLVVGFYYLASGLMAPLWAVVLLAVWWVLLVPVAAAATWFGVMAFGSSVLGWRP</sequence>
<protein>
    <submittedName>
        <fullName evidence="2">Uncharacterized protein</fullName>
    </submittedName>
</protein>
<evidence type="ECO:0000313" key="2">
    <source>
        <dbReference type="EMBL" id="GEO91422.1"/>
    </source>
</evidence>
<keyword evidence="3" id="KW-1185">Reference proteome</keyword>